<feature type="disulfide bond" evidence="9">
    <location>
        <begin position="2132"/>
        <end position="2141"/>
    </location>
</feature>
<dbReference type="CDD" id="cd00037">
    <property type="entry name" value="CLECT"/>
    <property type="match status" value="1"/>
</dbReference>
<evidence type="ECO:0000256" key="2">
    <source>
        <dbReference type="ARBA" id="ARBA00022536"/>
    </source>
</evidence>
<dbReference type="PROSITE" id="PS00022">
    <property type="entry name" value="EGF_1"/>
    <property type="match status" value="6"/>
</dbReference>
<evidence type="ECO:0000259" key="15">
    <source>
        <dbReference type="PROSITE" id="PS50041"/>
    </source>
</evidence>
<feature type="domain" description="EGF-like" evidence="14">
    <location>
        <begin position="1878"/>
        <end position="1914"/>
    </location>
</feature>
<dbReference type="SMART" id="SM00181">
    <property type="entry name" value="EGF"/>
    <property type="match status" value="19"/>
</dbReference>
<name>A0AAV2H795_LYMST</name>
<dbReference type="InterPro" id="IPR001368">
    <property type="entry name" value="TNFR/NGFR_Cys_rich_reg"/>
</dbReference>
<dbReference type="SUPFAM" id="SSF57424">
    <property type="entry name" value="LDL receptor-like module"/>
    <property type="match status" value="1"/>
</dbReference>
<feature type="domain" description="Sushi" evidence="17">
    <location>
        <begin position="595"/>
        <end position="652"/>
    </location>
</feature>
<reference evidence="19 20" key="1">
    <citation type="submission" date="2024-04" db="EMBL/GenBank/DDBJ databases">
        <authorList>
            <consortium name="Genoscope - CEA"/>
            <person name="William W."/>
        </authorList>
    </citation>
    <scope>NUCLEOTIDE SEQUENCE [LARGE SCALE GENOMIC DNA]</scope>
</reference>
<keyword evidence="7 9" id="KW-1015">Disulfide bond</keyword>
<dbReference type="PROSITE" id="PS50068">
    <property type="entry name" value="LDLRA_2"/>
    <property type="match status" value="1"/>
</dbReference>
<dbReference type="FunFam" id="2.10.25.10:FF:000031">
    <property type="entry name" value="neurogenic locus notch homolog protein 3"/>
    <property type="match status" value="1"/>
</dbReference>
<evidence type="ECO:0000256" key="9">
    <source>
        <dbReference type="PROSITE-ProRule" id="PRU00076"/>
    </source>
</evidence>
<dbReference type="CDD" id="cd00112">
    <property type="entry name" value="LDLa"/>
    <property type="match status" value="1"/>
</dbReference>
<dbReference type="InterPro" id="IPR035914">
    <property type="entry name" value="Sperma_CUB_dom_sf"/>
</dbReference>
<keyword evidence="4 13" id="KW-0732">Signal</keyword>
<dbReference type="InterPro" id="IPR000859">
    <property type="entry name" value="CUB_dom"/>
</dbReference>
<evidence type="ECO:0000256" key="1">
    <source>
        <dbReference type="ARBA" id="ARBA00005897"/>
    </source>
</evidence>
<dbReference type="PROSITE" id="PS50923">
    <property type="entry name" value="SUSHI"/>
    <property type="match status" value="5"/>
</dbReference>
<dbReference type="GO" id="GO:0005509">
    <property type="term" value="F:calcium ion binding"/>
    <property type="evidence" value="ECO:0007669"/>
    <property type="project" value="InterPro"/>
</dbReference>
<proteinExistence type="inferred from homology"/>
<dbReference type="SMART" id="SM00179">
    <property type="entry name" value="EGF_CA"/>
    <property type="match status" value="7"/>
</dbReference>
<dbReference type="FunFam" id="2.10.25.10:FF:000066">
    <property type="entry name" value="FAT atypical cadherin 4"/>
    <property type="match status" value="1"/>
</dbReference>
<dbReference type="GO" id="GO:0009986">
    <property type="term" value="C:cell surface"/>
    <property type="evidence" value="ECO:0007669"/>
    <property type="project" value="TreeGrafter"/>
</dbReference>
<dbReference type="Proteomes" id="UP001497497">
    <property type="component" value="Unassembled WGS sequence"/>
</dbReference>
<sequence>MAHSYWLLTGWLLTMISPSLTVSNYTVDFKCAEGWILNGTHCYNFVQVPLDFYDATDVCEKFGAPLLLVRDEVEAKMISSLAETQFTQDHYWILNGRNNAEDWSDLSTISNDTKCKSYWQINEPADKIGNVAVASNKMGRWALRSVWTNLPFVCRTPACPSESFRCSDGMCLNPRWKCDGVFDCSDGSDEFDCSACVTHYKKSSGDFNSSNESNCQWIIEGKPGEILKINFTTIQLNDNVANIMIYTGGPTIKSSSLLKQLSKDDMAGTVLYSRNQYLIVKLVSDKTLNKPHISATWEADNQLTKGKTDDMTVSEVDHREITTPYFDSPTVPATFKKEWLLQAPEGGIITLEIVNNTFDVMGPEPDLLISPIGFMLYEPDTNKIIIVSSSSHLSVIAKANNKDNRRMKADVRLGCDFDTTLTLANLELKNLPRDLECTWTIRNKLSTNFSLLLHEANFADTNDKIKVYSNASGTADMLVYTADHNMAQNVSLFDLSGGVQLQYISDIVRPDNQIKAIISAECLAIPNTLNMVIEEQYTGRQPGESYKVDITCDKGFAFRQEEYNYTQTLQAQCKAGGVWYWGSPSYTRYPECQVVYCGVPTQIHNGFIASITNTTYRGTASYECYPGFNMNAISMSTCEESGQWSKGPACEAKMCDKIPELLDGSFIVTSGNESNLVYGTIVHYSCKEGYDLLGSQYIVCLAEEGWNYSVPTCKKLTCTLPPVKNAYYSLFQPLKFNETVTLFCYGGYHFASTNTTSTEIECYANRSLSYFDECVDVDECFVLSHNCTEENMSCHNVNGSFDCKCNLGYEKDTTGCLDIDECGKNLSHCEQKCMNTNGSYICSCDMPGYVLYTDNETNGFYLPQGEDGTNHLHTYHINHTCVPNVCSSQPKKPDNGRVLTKKNRFLYNEFETVEIVCDFGYYLEGSAQATCNESGNWLYGGANMPPTCHVFECPVPDEGDHEMGRFPSNSSMIRQSESLIISCQLEDESRTVINRTMFCAPVINGTSFTLQGDSPKCPDVDCGQPVFRNISGYHHVNMTDTTYGNYFEFECDSEKGFQIVGNSSMGNTTVMCQRNGRWGLDSLTCQVSSCGDPGTKGGTNQTVNKSYEVGQTVTYSCIREGFSIKTNAVLECQVKNGSAVWSEDPPLCEDYEKPTITCPQSVGPFQLYETLRYPLPTVKDNSGGACMSLVSGPPPGVSVVSENRIIKYRAYDLFNSNQFHECEFNITLKDQESPHIECRKGGLHLDLGFTLFNGSYLVNYSAELTFTPPSINVTAGEIYTIRARVEKENGLFKECAFLIYAKSETVCTGDMLPPPKNGSIQNCSGSGTNMTCSAVCDDDYVYQDRSSEKLFSCTNGSWSINAPIQPCLKLMNPLFQYEASIIYTTNGSILSSEIDVSACLPSHESHLLKLVSGITVCGLKNFVIDSIKTEEVSTNSERTTLLLHVVTNGESESFLQNCTTELKNVSLFGPTYPNTTSGTCLSPWRASSISVISKNFSCSINVLLTDETVCLPCGPGMFYNNGACNQCPDGSYQDEIGQATCKPCPSSVQNSYLPRTSENHCYKLCPAGFSSSSGYMKDDCRQCSEDHYSLDNRTLCHQCPNNGSTKGVSGAPSILNCSAPCLAGHYSVSGYEPCQPCPKNFYSDKIGSKSCQECASGSYTTSEKSISSSACINGSHLCTNFCNPTGTNTTGIECVIVDHEPLCTCKIGYHGNKCNEACDVCSLNPCYNGGECTNRDGLNFTCKCRSDKICSFNHEPLLKYTGNKTIVIITTDVSKEICIENCRRLDTCLAYMYIKEIENTYCLMYKELIFDNQNNIYESSVKNCSEIPMFNGSLCENDIINDCKEDTCTKKDFCMDKINATTCVCPVGEGYSESCQKIVDPCETHNCTHGECKPFGNVRAICLCHPGYSGEFCEENIDECKLNPSGCLYSGTCTDDENKYSCHCEDGFKGDHCEQKTQLCEGNLCQEDDGGICSDDYFNLTARCICGENQTSISGEQGCEVKNFCTSFPCLNGGTCRNVTGGFHCECPDKFEGSLCKIEKEDNSLNDTCATVDPCKSTMAEFFCDICNVTDCTDSTGDCLVKCRQFNKLLPDERSICQCMCPEVFENDTCLSEPCLHGGNCSKTNESYNCICPVGWTGVNCELPEDYCSEMPCNNSVTCYNLVDRPFCQCRKGTSGDSCQEKVNLCNKFNNLLCLNGECADDDGRVHCNCGDDDDVNTSTGKSCELLKNFCSVDRCNGSQCTLTNTGFECDCENVNNIGGSSCNGVADVCITCPTAYPCILYTDNSGFKKPGCLCPPEKLHVGNECLEVDKDYDLVFLEEFSKSNSWITSLRGFYLNSTSGLTVSMWVAAAKKMNTSQFVLALVSSKDPNQDPFLSIHSDHAEFYNNKTDYHNSFTIDQENKWHIITITWPVNGDVTIYLDFKRLQSTKISKPYPNESFVTVQLGQGFYGYISYVQIWKSTLTSLEILSLYSDKTAAPRDTDLLLGWSYYSYNDWVLRSKISTAGAEVSICTNSSISILRPGKDVCPSGNFEDRSPPTVSKACLPDVLLRTDYSQHQISSSQLGYNFTDDSGLNSEEPKLQFFSHGAYDIAVAAMDSSSNIGVCMTRTYITPNECNDTVPLHVKQCPEVMCPEGQKPSVPSPNFLTCGHLQTFNLDNMYDRPDRIVCGASSRSLITVTISLKYKLGACNPKISEDLRNAIRRSVINLRNTWSSLCPNDQCSNVIHNGACSGTELAVYVVVNNLIDLMNSSISSNPLLSPWELFEQSIRETNLFNESEIYDIASAVLQPGTKVSDRWSCSNNSSLIENHCVECGPGSKYDINTKNCVLCPLNEYSNQSGLTSCTSCGANKVTLQRGSSSPSDCKTKCGRGQMLNLTTETCSPCPPNFFQDQDGKHYCLPCPPSHGTNGKSGSMLSTDCKAFCEPGTQLNETGICEPCPRGTYRVGNMEDQCTNCSNGLTTVSTGHDSENACVIPICQPGQYATTSNDGWVCQSCDYGTYQPESASLGCESCDANFTTANKGSINSSHCLFYCSAGHEEFPSMSMQCRPCQRGFYRPDDLTERFMNCSACPAGFTTSANGSTSLGDCGIRICQAGSYRNSTTNDCITCPLDHYQDEALQDDMCKPCPESHKTKQKGTSSEDQCIFVCPPGYVNASGNACVPCSRGSFKDETMTFMILCTNCSMNKTTDVIGATSVSFCSFAKCAAGYTISKDNASCQPCPHDTYQPMDSPFSNTTCQNCSGTNGTIAEASTSPYDCKPYCEPGEGISAGACVTCDRGHWNNGSMILRFESCQPCPVNYTTEALHGSTSSDNCSLRACPAGQQIVEDNCELCPQGSYQPEPYQNYCSPCRNGTNTSSAGAQQPNECTVHCPAGQEGTENDTCINCTDDEYKPEHSYGVCDKCSGDLTSTPENRTVCDKVFCDLGREYINGTCINCLMGYFKPTRNNTLCDKCPANKTTSHEASTSVDHCSVTFCEPGFYSVDNTTCLPCAVGTYKNFSGNQECVRCPDKITTADVASTQISDCYLRICDKGQYRNETNHCQSCDKGFYQELEGQTYCSKCDQGYTTQGVQSQSQADCYIVCPPGSYRNESSNTCSVCPKGTYQELNSTVVNCTSCSGNFSTLTENSTNRTDCLISCPAGYFRSTRENCSPCPLGQYQNELDQTSCHKCGLVNGYNSTTYEISSTEETYCFPLCASGNYLIKANRSCVKCPYGSYKTRNDELKEGCIACSKNFTTIIMGATSIDDCKYGICKKGYHRPNSTSFNCTKCPIGTYQNRTDVLAVSMCMECSGGKTTLVEGASDEDKYCIDNCPAGQQYELATKNCTLCPIGQYKPADAVLNICRHCPADKTTVILGSTECIDGLVTPVPVVHVTLTLNIDVTIESCQNPPQIQNVITEIIRTLMRNTNDRYPGLCTSSSCSNVGTSFLSSCLDSRKKRQTSSTLRIIVSIRDINSSLPIAETLFLRCSAEVAREALYDIGPVLDTMNSNKIITLLARDTNVTCPNLQLFNTKACSCVSCKGGEFLNSSGQCEVCAKGSYSTTLVSTRCELCPDGQTTKSNKANASTDCNGPCAFDPTYCGENGECQNNANGKSECSCSAQYTGSQCAVRLNSDNDDNIRVVAGVCAGLGALLLLVLVIFGICIHKRRKPKTQKSLTSASDFVDNPFPHFNQPIMMENPAMNMADPTMYSADTMEFYDHDPSVYIGRSSRNSANFDTSNGHQRYV</sequence>
<dbReference type="CDD" id="cd00033">
    <property type="entry name" value="CCP"/>
    <property type="match status" value="4"/>
</dbReference>
<evidence type="ECO:0000256" key="4">
    <source>
        <dbReference type="ARBA" id="ARBA00022729"/>
    </source>
</evidence>
<dbReference type="GO" id="GO:0005615">
    <property type="term" value="C:extracellular space"/>
    <property type="evidence" value="ECO:0007669"/>
    <property type="project" value="TreeGrafter"/>
</dbReference>
<dbReference type="EMBL" id="CAXITT010000041">
    <property type="protein sequence ID" value="CAL1528983.1"/>
    <property type="molecule type" value="Genomic_DNA"/>
</dbReference>
<dbReference type="SMART" id="SM00034">
    <property type="entry name" value="CLECT"/>
    <property type="match status" value="1"/>
</dbReference>
<dbReference type="Pfam" id="PF00084">
    <property type="entry name" value="Sushi"/>
    <property type="match status" value="3"/>
</dbReference>
<dbReference type="CDD" id="cd00185">
    <property type="entry name" value="TNFRSF"/>
    <property type="match status" value="1"/>
</dbReference>
<dbReference type="Gene3D" id="2.10.50.10">
    <property type="entry name" value="Tumor Necrosis Factor Receptor, subunit A, domain 2"/>
    <property type="match status" value="18"/>
</dbReference>
<accession>A0AAV2H795</accession>
<dbReference type="Gene3D" id="2.60.120.200">
    <property type="match status" value="1"/>
</dbReference>
<keyword evidence="3 12" id="KW-0812">Transmembrane</keyword>
<evidence type="ECO:0000259" key="16">
    <source>
        <dbReference type="PROSITE" id="PS50825"/>
    </source>
</evidence>
<dbReference type="Gene3D" id="3.10.100.10">
    <property type="entry name" value="Mannose-Binding Protein A, subunit A"/>
    <property type="match status" value="1"/>
</dbReference>
<dbReference type="CDD" id="cd00041">
    <property type="entry name" value="CUB"/>
    <property type="match status" value="1"/>
</dbReference>
<dbReference type="SUPFAM" id="SSF56436">
    <property type="entry name" value="C-type lectin-like"/>
    <property type="match status" value="1"/>
</dbReference>
<dbReference type="InterPro" id="IPR000742">
    <property type="entry name" value="EGF"/>
</dbReference>
<dbReference type="InterPro" id="IPR002172">
    <property type="entry name" value="LDrepeatLR_classA_rpt"/>
</dbReference>
<keyword evidence="5" id="KW-0677">Repeat</keyword>
<dbReference type="InterPro" id="IPR049883">
    <property type="entry name" value="NOTCH1_EGF-like"/>
</dbReference>
<dbReference type="SMART" id="SM00208">
    <property type="entry name" value="TNFR"/>
    <property type="match status" value="9"/>
</dbReference>
<evidence type="ECO:0000256" key="11">
    <source>
        <dbReference type="PROSITE-ProRule" id="PRU00302"/>
    </source>
</evidence>
<dbReference type="InterPro" id="IPR001881">
    <property type="entry name" value="EGF-like_Ca-bd_dom"/>
</dbReference>
<dbReference type="SMART" id="SM00261">
    <property type="entry name" value="FU"/>
    <property type="match status" value="6"/>
</dbReference>
<dbReference type="InterPro" id="IPR003410">
    <property type="entry name" value="HYR_dom"/>
</dbReference>
<evidence type="ECO:0000259" key="18">
    <source>
        <dbReference type="PROSITE" id="PS50948"/>
    </source>
</evidence>
<dbReference type="Pfam" id="PF07699">
    <property type="entry name" value="Ephrin_rec_like"/>
    <property type="match status" value="18"/>
</dbReference>
<evidence type="ECO:0000256" key="10">
    <source>
        <dbReference type="PROSITE-ProRule" id="PRU00124"/>
    </source>
</evidence>
<dbReference type="InterPro" id="IPR011641">
    <property type="entry name" value="Tyr-kin_ephrin_A/B_rcpt-like"/>
</dbReference>
<evidence type="ECO:0000256" key="13">
    <source>
        <dbReference type="SAM" id="SignalP"/>
    </source>
</evidence>
<keyword evidence="6 12" id="KW-1133">Transmembrane helix</keyword>
<dbReference type="PROSITE" id="PS01186">
    <property type="entry name" value="EGF_2"/>
    <property type="match status" value="4"/>
</dbReference>
<dbReference type="PANTHER" id="PTHR24046:SF5">
    <property type="entry name" value="EGF-LIKE DOMAIN-CONTAINING PROTEIN"/>
    <property type="match status" value="1"/>
</dbReference>
<feature type="domain" description="EGF-like" evidence="14">
    <location>
        <begin position="2144"/>
        <end position="2180"/>
    </location>
</feature>
<dbReference type="PANTHER" id="PTHR24046">
    <property type="entry name" value="SIGNAL PEPTIDE, CUB AND EGF-LIKE DOMAIN-CONTAINING"/>
    <property type="match status" value="1"/>
</dbReference>
<feature type="disulfide bond" evidence="10">
    <location>
        <begin position="159"/>
        <end position="171"/>
    </location>
</feature>
<dbReference type="PROSITE" id="PS50948">
    <property type="entry name" value="PAN"/>
    <property type="match status" value="1"/>
</dbReference>
<feature type="domain" description="EGF-like" evidence="14">
    <location>
        <begin position="2001"/>
        <end position="2037"/>
    </location>
</feature>
<dbReference type="InterPro" id="IPR052071">
    <property type="entry name" value="SCUB_EGF-like_domain"/>
</dbReference>
<dbReference type="PROSITE" id="PS50825">
    <property type="entry name" value="HYR"/>
    <property type="match status" value="1"/>
</dbReference>
<dbReference type="InterPro" id="IPR006212">
    <property type="entry name" value="Furin_repeat"/>
</dbReference>
<dbReference type="SMART" id="SM00032">
    <property type="entry name" value="CCP"/>
    <property type="match status" value="7"/>
</dbReference>
<feature type="disulfide bond" evidence="9">
    <location>
        <begin position="4091"/>
        <end position="4100"/>
    </location>
</feature>
<dbReference type="CDD" id="cd00054">
    <property type="entry name" value="EGF_CA"/>
    <property type="match status" value="3"/>
</dbReference>
<evidence type="ECO:0000313" key="20">
    <source>
        <dbReference type="Proteomes" id="UP001497497"/>
    </source>
</evidence>
<evidence type="ECO:0000256" key="7">
    <source>
        <dbReference type="ARBA" id="ARBA00023157"/>
    </source>
</evidence>
<feature type="disulfide bond" evidence="9">
    <location>
        <begin position="2027"/>
        <end position="2036"/>
    </location>
</feature>
<feature type="disulfide bond" evidence="10">
    <location>
        <begin position="178"/>
        <end position="193"/>
    </location>
</feature>
<dbReference type="PROSITE" id="PS50026">
    <property type="entry name" value="EGF_3"/>
    <property type="match status" value="7"/>
</dbReference>
<evidence type="ECO:0000256" key="5">
    <source>
        <dbReference type="ARBA" id="ARBA00022737"/>
    </source>
</evidence>
<feature type="domain" description="C-type lectin" evidence="15">
    <location>
        <begin position="38"/>
        <end position="155"/>
    </location>
</feature>
<dbReference type="InterPro" id="IPR001304">
    <property type="entry name" value="C-type_lectin-like"/>
</dbReference>
<feature type="domain" description="Sushi" evidence="17">
    <location>
        <begin position="1020"/>
        <end position="1087"/>
    </location>
</feature>
<feature type="domain" description="Sushi" evidence="17">
    <location>
        <begin position="1088"/>
        <end position="1150"/>
    </location>
</feature>
<dbReference type="PROSITE" id="PS50041">
    <property type="entry name" value="C_TYPE_LECTIN_2"/>
    <property type="match status" value="1"/>
</dbReference>
<dbReference type="InterPro" id="IPR016187">
    <property type="entry name" value="CTDL_fold"/>
</dbReference>
<dbReference type="InterPro" id="IPR035976">
    <property type="entry name" value="Sushi/SCR/CCP_sf"/>
</dbReference>
<dbReference type="SUPFAM" id="SSF57196">
    <property type="entry name" value="EGF/Laminin"/>
    <property type="match status" value="7"/>
</dbReference>
<evidence type="ECO:0000259" key="14">
    <source>
        <dbReference type="PROSITE" id="PS50026"/>
    </source>
</evidence>
<keyword evidence="8" id="KW-0325">Glycoprotein</keyword>
<comment type="caution">
    <text evidence="9">Lacks conserved residue(s) required for the propagation of feature annotation.</text>
</comment>
<feature type="disulfide bond" evidence="9">
    <location>
        <begin position="1944"/>
        <end position="1953"/>
    </location>
</feature>
<evidence type="ECO:0000256" key="8">
    <source>
        <dbReference type="ARBA" id="ARBA00023180"/>
    </source>
</evidence>
<dbReference type="Pfam" id="PF00008">
    <property type="entry name" value="EGF"/>
    <property type="match status" value="2"/>
</dbReference>
<dbReference type="SMART" id="SM00192">
    <property type="entry name" value="LDLa"/>
    <property type="match status" value="1"/>
</dbReference>
<organism evidence="19 20">
    <name type="scientific">Lymnaea stagnalis</name>
    <name type="common">Great pond snail</name>
    <name type="synonym">Helix stagnalis</name>
    <dbReference type="NCBI Taxonomy" id="6523"/>
    <lineage>
        <taxon>Eukaryota</taxon>
        <taxon>Metazoa</taxon>
        <taxon>Spiralia</taxon>
        <taxon>Lophotrochozoa</taxon>
        <taxon>Mollusca</taxon>
        <taxon>Gastropoda</taxon>
        <taxon>Heterobranchia</taxon>
        <taxon>Euthyneura</taxon>
        <taxon>Panpulmonata</taxon>
        <taxon>Hygrophila</taxon>
        <taxon>Lymnaeoidea</taxon>
        <taxon>Lymnaeidae</taxon>
        <taxon>Lymnaea</taxon>
    </lineage>
</organism>
<dbReference type="InterPro" id="IPR018097">
    <property type="entry name" value="EGF_Ca-bd_CS"/>
</dbReference>
<evidence type="ECO:0000256" key="12">
    <source>
        <dbReference type="SAM" id="Phobius"/>
    </source>
</evidence>
<gene>
    <name evidence="19" type="ORF">GSLYS_00003153001</name>
</gene>
<protein>
    <submittedName>
        <fullName evidence="19">Uncharacterized protein</fullName>
    </submittedName>
</protein>
<feature type="transmembrane region" description="Helical" evidence="12">
    <location>
        <begin position="4114"/>
        <end position="4137"/>
    </location>
</feature>
<dbReference type="InterPro" id="IPR016186">
    <property type="entry name" value="C-type_lectin-like/link_sf"/>
</dbReference>
<feature type="signal peptide" evidence="13">
    <location>
        <begin position="1"/>
        <end position="21"/>
    </location>
</feature>
<comment type="caution">
    <text evidence="19">The sequence shown here is derived from an EMBL/GenBank/DDBJ whole genome shotgun (WGS) entry which is preliminary data.</text>
</comment>
<dbReference type="PROSITE" id="PS01187">
    <property type="entry name" value="EGF_CA"/>
    <property type="match status" value="2"/>
</dbReference>
<dbReference type="InterPro" id="IPR009030">
    <property type="entry name" value="Growth_fac_rcpt_cys_sf"/>
</dbReference>
<dbReference type="Pfam" id="PF07645">
    <property type="entry name" value="EGF_CA"/>
    <property type="match status" value="2"/>
</dbReference>
<dbReference type="InterPro" id="IPR003609">
    <property type="entry name" value="Pan_app"/>
</dbReference>
<dbReference type="InterPro" id="IPR000152">
    <property type="entry name" value="EGF-type_Asp/Asn_hydroxyl_site"/>
</dbReference>
<dbReference type="FunFam" id="2.10.25.10:FF:000005">
    <property type="entry name" value="Fibrillin 2"/>
    <property type="match status" value="1"/>
</dbReference>
<feature type="disulfide bond" evidence="9">
    <location>
        <begin position="2170"/>
        <end position="2179"/>
    </location>
</feature>
<dbReference type="SUPFAM" id="SSF57184">
    <property type="entry name" value="Growth factor receptor domain"/>
    <property type="match status" value="9"/>
</dbReference>
<feature type="domain" description="EGF-like" evidence="14">
    <location>
        <begin position="1916"/>
        <end position="1954"/>
    </location>
</feature>
<dbReference type="SUPFAM" id="SSF49899">
    <property type="entry name" value="Concanavalin A-like lectins/glucanases"/>
    <property type="match status" value="1"/>
</dbReference>
<evidence type="ECO:0000256" key="6">
    <source>
        <dbReference type="ARBA" id="ARBA00022989"/>
    </source>
</evidence>
<dbReference type="Gene3D" id="2.10.70.10">
    <property type="entry name" value="Complement Module, domain 1"/>
    <property type="match status" value="5"/>
</dbReference>
<feature type="disulfide bond" evidence="10">
    <location>
        <begin position="166"/>
        <end position="184"/>
    </location>
</feature>
<dbReference type="Pfam" id="PF13385">
    <property type="entry name" value="Laminin_G_3"/>
    <property type="match status" value="1"/>
</dbReference>
<dbReference type="InterPro" id="IPR036055">
    <property type="entry name" value="LDL_receptor-like_sf"/>
</dbReference>
<keyword evidence="12" id="KW-0472">Membrane</keyword>
<dbReference type="SUPFAM" id="SSF57535">
    <property type="entry name" value="Complement control module/SCR domain"/>
    <property type="match status" value="5"/>
</dbReference>
<evidence type="ECO:0000313" key="19">
    <source>
        <dbReference type="EMBL" id="CAL1528983.1"/>
    </source>
</evidence>
<feature type="domain" description="Sushi" evidence="17">
    <location>
        <begin position="653"/>
        <end position="715"/>
    </location>
</feature>
<dbReference type="SMART" id="SM01411">
    <property type="entry name" value="Ephrin_rec_like"/>
    <property type="match status" value="23"/>
</dbReference>
<feature type="domain" description="EGF-like" evidence="14">
    <location>
        <begin position="2106"/>
        <end position="2142"/>
    </location>
</feature>
<evidence type="ECO:0000259" key="17">
    <source>
        <dbReference type="PROSITE" id="PS50923"/>
    </source>
</evidence>
<comment type="similarity">
    <text evidence="1">Belongs to the CRELD family.</text>
</comment>
<dbReference type="PROSITE" id="PS00010">
    <property type="entry name" value="ASX_HYDROXYL"/>
    <property type="match status" value="3"/>
</dbReference>
<feature type="disulfide bond" evidence="9">
    <location>
        <begin position="1904"/>
        <end position="1913"/>
    </location>
</feature>
<keyword evidence="11" id="KW-0768">Sushi</keyword>
<dbReference type="InterPro" id="IPR013320">
    <property type="entry name" value="ConA-like_dom_sf"/>
</dbReference>
<evidence type="ECO:0000256" key="3">
    <source>
        <dbReference type="ARBA" id="ARBA00022692"/>
    </source>
</evidence>
<dbReference type="InterPro" id="IPR000436">
    <property type="entry name" value="Sushi_SCR_CCP_dom"/>
</dbReference>
<dbReference type="GO" id="GO:0007165">
    <property type="term" value="P:signal transduction"/>
    <property type="evidence" value="ECO:0007669"/>
    <property type="project" value="TreeGrafter"/>
</dbReference>
<feature type="domain" description="HYR" evidence="16">
    <location>
        <begin position="1141"/>
        <end position="1230"/>
    </location>
</feature>
<feature type="domain" description="Apple" evidence="18">
    <location>
        <begin position="1744"/>
        <end position="1821"/>
    </location>
</feature>
<feature type="disulfide bond" evidence="11">
    <location>
        <begin position="686"/>
        <end position="713"/>
    </location>
</feature>
<dbReference type="Gene3D" id="2.10.25.10">
    <property type="entry name" value="Laminin"/>
    <property type="match status" value="6"/>
</dbReference>
<feature type="domain" description="EGF-like" evidence="14">
    <location>
        <begin position="4063"/>
        <end position="4101"/>
    </location>
</feature>
<keyword evidence="20" id="KW-1185">Reference proteome</keyword>
<feature type="disulfide bond" evidence="9">
    <location>
        <begin position="1882"/>
        <end position="1892"/>
    </location>
</feature>
<dbReference type="SUPFAM" id="SSF49854">
    <property type="entry name" value="Spermadhesin, CUB domain"/>
    <property type="match status" value="1"/>
</dbReference>
<keyword evidence="2 9" id="KW-0245">EGF-like domain</keyword>
<feature type="chain" id="PRO_5043819415" evidence="13">
    <location>
        <begin position="22"/>
        <end position="4218"/>
    </location>
</feature>
<feature type="domain" description="EGF-like" evidence="14">
    <location>
        <begin position="1719"/>
        <end position="1751"/>
    </location>
</feature>
<dbReference type="Gene3D" id="2.60.120.290">
    <property type="entry name" value="Spermadhesin, CUB domain"/>
    <property type="match status" value="1"/>
</dbReference>
<feature type="domain" description="Sushi" evidence="17">
    <location>
        <begin position="884"/>
        <end position="950"/>
    </location>
</feature>